<dbReference type="EMBL" id="CP001287">
    <property type="protein sequence ID" value="ACK65005.1"/>
    <property type="molecule type" value="Genomic_DNA"/>
</dbReference>
<dbReference type="HOGENOM" id="CLU_000445_69_15_3"/>
<protein>
    <submittedName>
        <fullName evidence="4">Response regulator receiver protein</fullName>
    </submittedName>
</protein>
<gene>
    <name evidence="4" type="ordered locus">PCC8801_0928</name>
</gene>
<dbReference type="Gene3D" id="3.40.50.2300">
    <property type="match status" value="1"/>
</dbReference>
<evidence type="ECO:0000313" key="5">
    <source>
        <dbReference type="Proteomes" id="UP000008204"/>
    </source>
</evidence>
<organism evidence="4 5">
    <name type="scientific">Rippkaea orientalis (strain PCC 8801 / RF-1)</name>
    <name type="common">Cyanothece sp. (strain PCC 8801)</name>
    <dbReference type="NCBI Taxonomy" id="41431"/>
    <lineage>
        <taxon>Bacteria</taxon>
        <taxon>Bacillati</taxon>
        <taxon>Cyanobacteriota</taxon>
        <taxon>Cyanophyceae</taxon>
        <taxon>Oscillatoriophycideae</taxon>
        <taxon>Chroococcales</taxon>
        <taxon>Aphanothecaceae</taxon>
        <taxon>Rippkaea</taxon>
        <taxon>Rippkaea orientalis</taxon>
    </lineage>
</organism>
<evidence type="ECO:0000259" key="3">
    <source>
        <dbReference type="PROSITE" id="PS50110"/>
    </source>
</evidence>
<dbReference type="GO" id="GO:0000160">
    <property type="term" value="P:phosphorelay signal transduction system"/>
    <property type="evidence" value="ECO:0007669"/>
    <property type="project" value="InterPro"/>
</dbReference>
<dbReference type="PANTHER" id="PTHR44591">
    <property type="entry name" value="STRESS RESPONSE REGULATOR PROTEIN 1"/>
    <property type="match status" value="1"/>
</dbReference>
<sequence>MPLILIVDDSALSRTITRRILQAKNHSTLEATNGREGIEIARDRQPDCILLDLLIPELNGFEFLEILQQENLKIPVIVITADLQETTNNKCKELGAFSILHKPPKAEELGNILTEVLELSQEETN</sequence>
<proteinExistence type="predicted"/>
<dbReference type="Proteomes" id="UP000008204">
    <property type="component" value="Chromosome"/>
</dbReference>
<reference evidence="5" key="1">
    <citation type="journal article" date="2011" name="MBio">
        <title>Novel metabolic attributes of the genus Cyanothece, comprising a group of unicellular nitrogen-fixing Cyanobacteria.</title>
        <authorList>
            <person name="Bandyopadhyay A."/>
            <person name="Elvitigala T."/>
            <person name="Welsh E."/>
            <person name="Stockel J."/>
            <person name="Liberton M."/>
            <person name="Min H."/>
            <person name="Sherman L.A."/>
            <person name="Pakrasi H.B."/>
        </authorList>
    </citation>
    <scope>NUCLEOTIDE SEQUENCE [LARGE SCALE GENOMIC DNA]</scope>
    <source>
        <strain evidence="5">PCC 8801</strain>
    </source>
</reference>
<evidence type="ECO:0000256" key="2">
    <source>
        <dbReference type="PROSITE-ProRule" id="PRU00169"/>
    </source>
</evidence>
<dbReference type="RefSeq" id="WP_012594280.1">
    <property type="nucleotide sequence ID" value="NC_011726.1"/>
</dbReference>
<name>B7JZR2_RIPO1</name>
<accession>B7JZR2</accession>
<feature type="modified residue" description="4-aspartylphosphate" evidence="2">
    <location>
        <position position="52"/>
    </location>
</feature>
<evidence type="ECO:0000256" key="1">
    <source>
        <dbReference type="ARBA" id="ARBA00022553"/>
    </source>
</evidence>
<keyword evidence="5" id="KW-1185">Reference proteome</keyword>
<dbReference type="SMART" id="SM00448">
    <property type="entry name" value="REC"/>
    <property type="match status" value="1"/>
</dbReference>
<dbReference type="PANTHER" id="PTHR44591:SF24">
    <property type="entry name" value="PROTEIN-GLUTAMATE METHYLESTERASE_PROTEIN-GLUTAMINE GLUTAMINASE 1"/>
    <property type="match status" value="1"/>
</dbReference>
<evidence type="ECO:0000313" key="4">
    <source>
        <dbReference type="EMBL" id="ACK65005.1"/>
    </source>
</evidence>
<dbReference type="KEGG" id="cyp:PCC8801_0928"/>
<dbReference type="PROSITE" id="PS50110">
    <property type="entry name" value="RESPONSE_REGULATORY"/>
    <property type="match status" value="1"/>
</dbReference>
<keyword evidence="1 2" id="KW-0597">Phosphoprotein</keyword>
<dbReference type="Pfam" id="PF00072">
    <property type="entry name" value="Response_reg"/>
    <property type="match status" value="1"/>
</dbReference>
<feature type="domain" description="Response regulatory" evidence="3">
    <location>
        <begin position="3"/>
        <end position="117"/>
    </location>
</feature>
<dbReference type="InterPro" id="IPR001789">
    <property type="entry name" value="Sig_transdc_resp-reg_receiver"/>
</dbReference>
<dbReference type="STRING" id="41431.PCC8801_0928"/>
<dbReference type="AlphaFoldDB" id="B7JZR2"/>
<dbReference type="eggNOG" id="COG2201">
    <property type="taxonomic scope" value="Bacteria"/>
</dbReference>
<dbReference type="InterPro" id="IPR050595">
    <property type="entry name" value="Bact_response_regulator"/>
</dbReference>
<dbReference type="OrthoDB" id="9115at2"/>
<dbReference type="SUPFAM" id="SSF52172">
    <property type="entry name" value="CheY-like"/>
    <property type="match status" value="1"/>
</dbReference>
<dbReference type="InterPro" id="IPR011006">
    <property type="entry name" value="CheY-like_superfamily"/>
</dbReference>